<dbReference type="Pfam" id="PF06516">
    <property type="entry name" value="NUP"/>
    <property type="match status" value="1"/>
</dbReference>
<comment type="caution">
    <text evidence="1">The sequence shown here is derived from an EMBL/GenBank/DDBJ whole genome shotgun (WGS) entry which is preliminary data.</text>
</comment>
<dbReference type="OrthoDB" id="2331083at2759"/>
<name>R4XAP3_TAPDE</name>
<gene>
    <name evidence="1" type="ORF">TAPDE_003067</name>
</gene>
<dbReference type="GO" id="GO:0005783">
    <property type="term" value="C:endoplasmic reticulum"/>
    <property type="evidence" value="ECO:0007669"/>
    <property type="project" value="TreeGrafter"/>
</dbReference>
<dbReference type="eggNOG" id="ENOG502QQPU">
    <property type="taxonomic scope" value="Eukaryota"/>
</dbReference>
<dbReference type="AlphaFoldDB" id="R4XAP3"/>
<dbReference type="VEuPathDB" id="FungiDB:TAPDE_003067"/>
<organism evidence="1 2">
    <name type="scientific">Taphrina deformans (strain PYCC 5710 / ATCC 11124 / CBS 356.35 / IMI 108563 / JCM 9778 / NBRC 8474)</name>
    <name type="common">Peach leaf curl fungus</name>
    <name type="synonym">Lalaria deformans</name>
    <dbReference type="NCBI Taxonomy" id="1097556"/>
    <lineage>
        <taxon>Eukaryota</taxon>
        <taxon>Fungi</taxon>
        <taxon>Dikarya</taxon>
        <taxon>Ascomycota</taxon>
        <taxon>Taphrinomycotina</taxon>
        <taxon>Taphrinomycetes</taxon>
        <taxon>Taphrinales</taxon>
        <taxon>Taphrinaceae</taxon>
        <taxon>Taphrina</taxon>
    </lineage>
</organism>
<evidence type="ECO:0000313" key="2">
    <source>
        <dbReference type="Proteomes" id="UP000013776"/>
    </source>
</evidence>
<dbReference type="InterPro" id="IPR009486">
    <property type="entry name" value="Pur_nuclsid_perm"/>
</dbReference>
<dbReference type="PIRSF" id="PIRSF013171">
    <property type="entry name" value="Pur_nuclsid_perm"/>
    <property type="match status" value="1"/>
</dbReference>
<sequence length="323" mass="34651">MFAPEQNIWLAPYNLTTNYTIPGLSPKFPQVHCNSNGTICQVTTDEGTANAAASIMAITLNPTLNLTKTYFMVAGIAGVKPEAASIGSATFARYAIDIDLIHAVTDGDKPANFSSDFWGQGTYGPDLKPGELYGSEIFELNSTLRSAAANLAVTKANISSIDTPALAAFRAMYNTTNYTRARDPPSIYECDTATGDVYWYGQGYQTYVSDWTKLLTNGTGSYCTTQQEDNATINSLQRAAALGLVDYNRVLVMRSTSDFDKAPPGMDFVSFIKSNQGGAFTVSLQALLVAGSPFVNAVTGNWTQWSGGVPAGASNTTTITYRR</sequence>
<dbReference type="PANTHER" id="PTHR38643:SF1">
    <property type="entry name" value="PURINE NUCLEOSIDE PERMEASE C285.05-RELATED"/>
    <property type="match status" value="1"/>
</dbReference>
<reference evidence="1 2" key="1">
    <citation type="journal article" date="2013" name="MBio">
        <title>Genome sequencing of the plant pathogen Taphrina deformans, the causal agent of peach leaf curl.</title>
        <authorList>
            <person name="Cisse O.H."/>
            <person name="Almeida J.M.G.C.F."/>
            <person name="Fonseca A."/>
            <person name="Kumar A.A."/>
            <person name="Salojaervi J."/>
            <person name="Overmyer K."/>
            <person name="Hauser P.M."/>
            <person name="Pagni M."/>
        </authorList>
    </citation>
    <scope>NUCLEOTIDE SEQUENCE [LARGE SCALE GENOMIC DNA]</scope>
    <source>
        <strain evidence="2">PYCC 5710 / ATCC 11124 / CBS 356.35 / IMI 108563 / JCM 9778 / NBRC 8474</strain>
    </source>
</reference>
<dbReference type="STRING" id="1097556.R4XAP3"/>
<dbReference type="PANTHER" id="PTHR38643">
    <property type="entry name" value="PURINE NUCLEOSIDE PERMEASE C285.05-RELATED"/>
    <property type="match status" value="1"/>
</dbReference>
<evidence type="ECO:0000313" key="1">
    <source>
        <dbReference type="EMBL" id="CCG82914.1"/>
    </source>
</evidence>
<accession>R4XAP3</accession>
<dbReference type="Proteomes" id="UP000013776">
    <property type="component" value="Unassembled WGS sequence"/>
</dbReference>
<dbReference type="GO" id="GO:0055085">
    <property type="term" value="P:transmembrane transport"/>
    <property type="evidence" value="ECO:0007669"/>
    <property type="project" value="InterPro"/>
</dbReference>
<protein>
    <submittedName>
        <fullName evidence="1">Uncharacterized protein C285.05</fullName>
    </submittedName>
</protein>
<proteinExistence type="predicted"/>
<keyword evidence="2" id="KW-1185">Reference proteome</keyword>
<dbReference type="EMBL" id="CAHR02000108">
    <property type="protein sequence ID" value="CCG82914.1"/>
    <property type="molecule type" value="Genomic_DNA"/>
</dbReference>